<dbReference type="Proteomes" id="UP000002762">
    <property type="component" value="Unassembled WGS sequence"/>
</dbReference>
<evidence type="ECO:0008006" key="5">
    <source>
        <dbReference type="Google" id="ProtNLM"/>
    </source>
</evidence>
<organism evidence="3 4">
    <name type="scientific">Beauveria bassiana (strain ARSEF 2860)</name>
    <name type="common">White muscardine disease fungus</name>
    <name type="synonym">Tritirachium shiotae</name>
    <dbReference type="NCBI Taxonomy" id="655819"/>
    <lineage>
        <taxon>Eukaryota</taxon>
        <taxon>Fungi</taxon>
        <taxon>Dikarya</taxon>
        <taxon>Ascomycota</taxon>
        <taxon>Pezizomycotina</taxon>
        <taxon>Sordariomycetes</taxon>
        <taxon>Hypocreomycetidae</taxon>
        <taxon>Hypocreales</taxon>
        <taxon>Cordycipitaceae</taxon>
        <taxon>Beauveria</taxon>
    </lineage>
</organism>
<dbReference type="OrthoDB" id="2505607at2759"/>
<proteinExistence type="predicted"/>
<keyword evidence="2" id="KW-0472">Membrane</keyword>
<feature type="transmembrane region" description="Helical" evidence="2">
    <location>
        <begin position="363"/>
        <end position="382"/>
    </location>
</feature>
<evidence type="ECO:0000256" key="2">
    <source>
        <dbReference type="SAM" id="Phobius"/>
    </source>
</evidence>
<evidence type="ECO:0000256" key="1">
    <source>
        <dbReference type="SAM" id="MobiDB-lite"/>
    </source>
</evidence>
<feature type="transmembrane region" description="Helical" evidence="2">
    <location>
        <begin position="546"/>
        <end position="565"/>
    </location>
</feature>
<dbReference type="EMBL" id="JH725159">
    <property type="protein sequence ID" value="EJP66575.1"/>
    <property type="molecule type" value="Genomic_DNA"/>
</dbReference>
<dbReference type="GeneID" id="19887527"/>
<feature type="transmembrane region" description="Helical" evidence="2">
    <location>
        <begin position="463"/>
        <end position="483"/>
    </location>
</feature>
<dbReference type="HOGENOM" id="CLU_507131_0_0_1"/>
<feature type="transmembrane region" description="Helical" evidence="2">
    <location>
        <begin position="138"/>
        <end position="160"/>
    </location>
</feature>
<feature type="transmembrane region" description="Helical" evidence="2">
    <location>
        <begin position="199"/>
        <end position="223"/>
    </location>
</feature>
<evidence type="ECO:0000313" key="4">
    <source>
        <dbReference type="Proteomes" id="UP000002762"/>
    </source>
</evidence>
<dbReference type="STRING" id="655819.J4W8M6"/>
<protein>
    <recommendedName>
        <fullName evidence="5">Heparan-alpha-glucosaminide N-acetyltransferase catalytic domain-containing protein</fullName>
    </recommendedName>
</protein>
<dbReference type="PANTHER" id="PTHR40407:SF1">
    <property type="entry name" value="HEPARAN-ALPHA-GLUCOSAMINIDE N-ACETYLTRANSFERASE CATALYTIC DOMAIN-CONTAINING PROTEIN"/>
    <property type="match status" value="1"/>
</dbReference>
<feature type="region of interest" description="Disordered" evidence="1">
    <location>
        <begin position="1"/>
        <end position="76"/>
    </location>
</feature>
<name>J4W8M6_BEAB2</name>
<evidence type="ECO:0000313" key="3">
    <source>
        <dbReference type="EMBL" id="EJP66575.1"/>
    </source>
</evidence>
<feature type="transmembrane region" description="Helical" evidence="2">
    <location>
        <begin position="402"/>
        <end position="422"/>
    </location>
</feature>
<feature type="transmembrane region" description="Helical" evidence="2">
    <location>
        <begin position="172"/>
        <end position="193"/>
    </location>
</feature>
<dbReference type="RefSeq" id="XP_008597834.1">
    <property type="nucleotide sequence ID" value="XM_008599612.1"/>
</dbReference>
<gene>
    <name evidence="3" type="ORF">BBA_04515</name>
</gene>
<keyword evidence="2" id="KW-1133">Transmembrane helix</keyword>
<sequence>MAANGLAADGSSAATDADASAANNNHDTNSTPDASRQHSTLPPHYNSFPRYHHTIHQPGPPPHASSSSNSSSGKQIPAATARVLGPDLLRGLLMAFMAMDHLGIALRPWPHGLGNGPERDGEPVTRWNRPAAYIVRSLTHLCAPGFALLLGMGVAYLGRARRHGKGWSARRLLRYFALRMAVLTLVMIAQSLAMTAGQVWFLNIVLFALAVDYFLAGAVWLALDETERRLTDLLTRKMLLRRQQHEEQDAAAAVAADNEADAEQQPLLLLAARQQGGPQVSTAETKAARISWHVHNTLLLLLSVVTIFWNIWLSRDQGQCAVPGASDTAHVVVVGAPGGWPESEPDRYWWLHLWFWETSAPGVLSAFPPLAWLSFALVGVLYGRAMTIRDNNHPQRSTPRRLLGHLLAGLVFAVIFVLTRLLHIGNLSEHCLQTPENRAHPSRNQYLASPAAFFYTVKYPPDVAFWALTLAANFFLLAGLGRIPAAFAKRWLVVLLDFGTASLFFYVVHMPVVFLTGWAMCAVFGHETDQEEGPPGVFVSVKSIDNVFGVFAVWTLCMLIMWPLCRWYGRFKFGKPANSLWRMF</sequence>
<feature type="transmembrane region" description="Helical" evidence="2">
    <location>
        <begin position="503"/>
        <end position="526"/>
    </location>
</feature>
<keyword evidence="2" id="KW-0812">Transmembrane</keyword>
<accession>J4W8M6</accession>
<feature type="transmembrane region" description="Helical" evidence="2">
    <location>
        <begin position="294"/>
        <end position="312"/>
    </location>
</feature>
<reference evidence="3 4" key="1">
    <citation type="journal article" date="2012" name="Sci. Rep.">
        <title>Genomic perspectives on the evolution of fungal entomopathogenicity in Beauveria bassiana.</title>
        <authorList>
            <person name="Xiao G."/>
            <person name="Ying S.H."/>
            <person name="Zheng P."/>
            <person name="Wang Z.L."/>
            <person name="Zhang S."/>
            <person name="Xie X.Q."/>
            <person name="Shang Y."/>
            <person name="St Leger R.J."/>
            <person name="Zhao G.P."/>
            <person name="Wang C."/>
            <person name="Feng M.G."/>
        </authorList>
    </citation>
    <scope>NUCLEOTIDE SEQUENCE [LARGE SCALE GENOMIC DNA]</scope>
    <source>
        <strain evidence="3 4">ARSEF 2860</strain>
    </source>
</reference>
<dbReference type="PANTHER" id="PTHR40407">
    <property type="entry name" value="MEMBRANE PROTEIN-LIKE PROTEIN"/>
    <property type="match status" value="1"/>
</dbReference>
<keyword evidence="4" id="KW-1185">Reference proteome</keyword>
<dbReference type="InParanoid" id="J4W8M6"/>
<feature type="compositionally biased region" description="Low complexity" evidence="1">
    <location>
        <begin position="7"/>
        <end position="31"/>
    </location>
</feature>
<dbReference type="AlphaFoldDB" id="J4W8M6"/>